<feature type="transmembrane region" description="Helical" evidence="1">
    <location>
        <begin position="12"/>
        <end position="44"/>
    </location>
</feature>
<evidence type="ECO:0000313" key="3">
    <source>
        <dbReference type="Proteomes" id="UP000221949"/>
    </source>
</evidence>
<keyword evidence="1" id="KW-1133">Transmembrane helix</keyword>
<evidence type="ECO:0000313" key="2">
    <source>
        <dbReference type="EMBL" id="ANZ50633.1"/>
    </source>
</evidence>
<dbReference type="EMBL" id="KX397373">
    <property type="protein sequence ID" value="ANZ50633.1"/>
    <property type="molecule type" value="Genomic_DNA"/>
</dbReference>
<keyword evidence="1" id="KW-0812">Transmembrane</keyword>
<gene>
    <name evidence="2" type="ORF">STRATTON_208</name>
</gene>
<dbReference type="Proteomes" id="UP000221949">
    <property type="component" value="Segment"/>
</dbReference>
<protein>
    <recommendedName>
        <fullName evidence="4">Transmembrane protein</fullName>
    </recommendedName>
</protein>
<accession>A0A1B2IHC8</accession>
<sequence length="66" mass="7911">MYTRRDWGRKLASAVFWLCAALVGFFYLLFCAVVIIIHLVPYLLKGLEMIWDWLWSQRAVCEWRGK</sequence>
<organism evidence="2 3">
    <name type="scientific">Erwinia phage vB_EamM_Stratton</name>
    <dbReference type="NCBI Taxonomy" id="1883378"/>
    <lineage>
        <taxon>Viruses</taxon>
        <taxon>Duplodnaviria</taxon>
        <taxon>Heunggongvirae</taxon>
        <taxon>Uroviricota</taxon>
        <taxon>Caudoviricetes</taxon>
        <taxon>Chimalliviridae</taxon>
        <taxon>Erskinevirus</taxon>
        <taxon>Erskinevirus EaH2</taxon>
    </lineage>
</organism>
<reference evidence="3" key="1">
    <citation type="submission" date="2016-06" db="EMBL/GenBank/DDBJ databases">
        <authorList>
            <person name="Berg J.A."/>
            <person name="Stratton M.L."/>
            <person name="Esplin I.D."/>
            <person name="Jensen G.L."/>
            <person name="Merrill B.D."/>
            <person name="Breakwell D.P."/>
            <person name="Hope S."/>
            <person name="Grose J.H."/>
        </authorList>
    </citation>
    <scope>NUCLEOTIDE SEQUENCE [LARGE SCALE GENOMIC DNA]</scope>
</reference>
<proteinExistence type="predicted"/>
<keyword evidence="1" id="KW-0472">Membrane</keyword>
<name>A0A1B2IHC8_9CAUD</name>
<evidence type="ECO:0008006" key="4">
    <source>
        <dbReference type="Google" id="ProtNLM"/>
    </source>
</evidence>
<evidence type="ECO:0000256" key="1">
    <source>
        <dbReference type="SAM" id="Phobius"/>
    </source>
</evidence>